<keyword evidence="3" id="KW-1185">Reference proteome</keyword>
<evidence type="ECO:0000313" key="3">
    <source>
        <dbReference type="Proteomes" id="UP001207116"/>
    </source>
</evidence>
<proteinExistence type="predicted"/>
<dbReference type="EMBL" id="JAPFQP010000001">
    <property type="protein sequence ID" value="MCX2718922.1"/>
    <property type="molecule type" value="Genomic_DNA"/>
</dbReference>
<sequence length="184" mass="21821">MESVLELKYCERCETYTKWFMGKGKFPDLPSDLYENPYKNLTLPELKSILDEKKERGKLLQVKMDSLSKNILTRLLFFRKLNSLKRNQEYLLESIREIKQNIDESKRNLDFYEKFDIDFYEKLGVKPKCMKCGYDKLNDKPKHSCGGDLVIVPSKDIIVDPIFKVLYTCEYDEYGKVVSRKRSL</sequence>
<organism evidence="2 3">
    <name type="scientific">Lentiprolixibacter aurantiacus</name>
    <dbReference type="NCBI Taxonomy" id="2993939"/>
    <lineage>
        <taxon>Bacteria</taxon>
        <taxon>Pseudomonadati</taxon>
        <taxon>Bacteroidota</taxon>
        <taxon>Flavobacteriia</taxon>
        <taxon>Flavobacteriales</taxon>
        <taxon>Flavobacteriaceae</taxon>
        <taxon>Lentiprolixibacter</taxon>
    </lineage>
</organism>
<keyword evidence="1" id="KW-0175">Coiled coil</keyword>
<protein>
    <submittedName>
        <fullName evidence="2">Uncharacterized protein</fullName>
    </submittedName>
</protein>
<feature type="coiled-coil region" evidence="1">
    <location>
        <begin position="81"/>
        <end position="115"/>
    </location>
</feature>
<evidence type="ECO:0000313" key="2">
    <source>
        <dbReference type="EMBL" id="MCX2718922.1"/>
    </source>
</evidence>
<accession>A0AAE3SNX4</accession>
<name>A0AAE3SNX4_9FLAO</name>
<reference evidence="2" key="1">
    <citation type="submission" date="2022-11" db="EMBL/GenBank/DDBJ databases">
        <title>The characterization of three novel Bacteroidetes species and genomic analysis of their roles in tidal elemental geochemical cycles.</title>
        <authorList>
            <person name="Ma K.-J."/>
        </authorList>
    </citation>
    <scope>NUCLEOTIDE SEQUENCE</scope>
    <source>
        <strain evidence="2">M415</strain>
    </source>
</reference>
<gene>
    <name evidence="2" type="ORF">OO016_04840</name>
</gene>
<comment type="caution">
    <text evidence="2">The sequence shown here is derived from an EMBL/GenBank/DDBJ whole genome shotgun (WGS) entry which is preliminary data.</text>
</comment>
<evidence type="ECO:0000256" key="1">
    <source>
        <dbReference type="SAM" id="Coils"/>
    </source>
</evidence>
<dbReference type="AlphaFoldDB" id="A0AAE3SNX4"/>
<dbReference type="RefSeq" id="WP_266011295.1">
    <property type="nucleotide sequence ID" value="NZ_JAPFQP010000001.1"/>
</dbReference>
<dbReference type="Proteomes" id="UP001207116">
    <property type="component" value="Unassembled WGS sequence"/>
</dbReference>